<accession>A0A7J6V6J4</accession>
<dbReference type="InterPro" id="IPR032675">
    <property type="entry name" value="LRR_dom_sf"/>
</dbReference>
<dbReference type="InterPro" id="IPR045203">
    <property type="entry name" value="RanGAP1/2"/>
</dbReference>
<reference evidence="2 3" key="1">
    <citation type="submission" date="2020-06" db="EMBL/GenBank/DDBJ databases">
        <title>Transcriptomic and genomic resources for Thalictrum thalictroides and T. hernandezii: Facilitating candidate gene discovery in an emerging model plant lineage.</title>
        <authorList>
            <person name="Arias T."/>
            <person name="Riano-Pachon D.M."/>
            <person name="Di Stilio V.S."/>
        </authorList>
    </citation>
    <scope>NUCLEOTIDE SEQUENCE [LARGE SCALE GENOMIC DNA]</scope>
    <source>
        <strain evidence="3">cv. WT478/WT964</strain>
        <tissue evidence="2">Leaves</tissue>
    </source>
</reference>
<name>A0A7J6V6J4_THATH</name>
<dbReference type="Pfam" id="PF13516">
    <property type="entry name" value="LRR_6"/>
    <property type="match status" value="3"/>
</dbReference>
<proteinExistence type="predicted"/>
<dbReference type="SUPFAM" id="SSF52047">
    <property type="entry name" value="RNI-like"/>
    <property type="match status" value="1"/>
</dbReference>
<dbReference type="PANTHER" id="PTHR46761">
    <property type="entry name" value="RAN GTPASE-ACTIVATING PROTEIN 1"/>
    <property type="match status" value="1"/>
</dbReference>
<dbReference type="InterPro" id="IPR001611">
    <property type="entry name" value="Leu-rich_rpt"/>
</dbReference>
<dbReference type="PANTHER" id="PTHR46761:SF2">
    <property type="entry name" value="RAN GTPASE-ACTIVATING PROTEIN 1"/>
    <property type="match status" value="1"/>
</dbReference>
<feature type="region of interest" description="Disordered" evidence="1">
    <location>
        <begin position="159"/>
        <end position="201"/>
    </location>
</feature>
<evidence type="ECO:0000313" key="3">
    <source>
        <dbReference type="Proteomes" id="UP000554482"/>
    </source>
</evidence>
<dbReference type="Gene3D" id="3.80.10.10">
    <property type="entry name" value="Ribonuclease Inhibitor"/>
    <property type="match status" value="1"/>
</dbReference>
<sequence>MFGVEAGVALSQALSSHVGLVEAYLSYLILEDEGAIALANAFKECTPSLEVLEMAGNDITAEAAPALASCIASKHLLKKLNLSDNKLKDEGAIRIGNALVGLKQLKEVDMSTNQIRSAGARVLALSVIEKPEFQLLNLNENFISDEGIDEVTEMFARSPGILGPFDENDPEGEDGDDKDEEEDDENELGLQLGNLEVNQED</sequence>
<keyword evidence="3" id="KW-1185">Reference proteome</keyword>
<dbReference type="EMBL" id="JABWDY010037155">
    <property type="protein sequence ID" value="KAF5180626.1"/>
    <property type="molecule type" value="Genomic_DNA"/>
</dbReference>
<dbReference type="SMART" id="SM00368">
    <property type="entry name" value="LRR_RI"/>
    <property type="match status" value="5"/>
</dbReference>
<dbReference type="AlphaFoldDB" id="A0A7J6V6J4"/>
<dbReference type="GO" id="GO:0005096">
    <property type="term" value="F:GTPase activator activity"/>
    <property type="evidence" value="ECO:0007669"/>
    <property type="project" value="InterPro"/>
</dbReference>
<feature type="compositionally biased region" description="Acidic residues" evidence="1">
    <location>
        <begin position="166"/>
        <end position="187"/>
    </location>
</feature>
<dbReference type="OrthoDB" id="120976at2759"/>
<comment type="caution">
    <text evidence="2">The sequence shown here is derived from an EMBL/GenBank/DDBJ whole genome shotgun (WGS) entry which is preliminary data.</text>
</comment>
<dbReference type="Proteomes" id="UP000554482">
    <property type="component" value="Unassembled WGS sequence"/>
</dbReference>
<feature type="compositionally biased region" description="Low complexity" evidence="1">
    <location>
        <begin position="188"/>
        <end position="201"/>
    </location>
</feature>
<gene>
    <name evidence="2" type="ORF">FRX31_029787</name>
</gene>
<protein>
    <submittedName>
        <fullName evidence="2">Ran gtpase-activating protein</fullName>
    </submittedName>
</protein>
<organism evidence="2 3">
    <name type="scientific">Thalictrum thalictroides</name>
    <name type="common">Rue-anemone</name>
    <name type="synonym">Anemone thalictroides</name>
    <dbReference type="NCBI Taxonomy" id="46969"/>
    <lineage>
        <taxon>Eukaryota</taxon>
        <taxon>Viridiplantae</taxon>
        <taxon>Streptophyta</taxon>
        <taxon>Embryophyta</taxon>
        <taxon>Tracheophyta</taxon>
        <taxon>Spermatophyta</taxon>
        <taxon>Magnoliopsida</taxon>
        <taxon>Ranunculales</taxon>
        <taxon>Ranunculaceae</taxon>
        <taxon>Thalictroideae</taxon>
        <taxon>Thalictrum</taxon>
    </lineage>
</organism>
<evidence type="ECO:0000313" key="2">
    <source>
        <dbReference type="EMBL" id="KAF5180626.1"/>
    </source>
</evidence>
<evidence type="ECO:0000256" key="1">
    <source>
        <dbReference type="SAM" id="MobiDB-lite"/>
    </source>
</evidence>